<dbReference type="Pfam" id="PF07690">
    <property type="entry name" value="MFS_1"/>
    <property type="match status" value="1"/>
</dbReference>
<feature type="transmembrane region" description="Helical" evidence="7">
    <location>
        <begin position="95"/>
        <end position="117"/>
    </location>
</feature>
<evidence type="ECO:0000256" key="1">
    <source>
        <dbReference type="ARBA" id="ARBA00004141"/>
    </source>
</evidence>
<keyword evidence="10" id="KW-1185">Reference proteome</keyword>
<dbReference type="Proteomes" id="UP000041254">
    <property type="component" value="Unassembled WGS sequence"/>
</dbReference>
<keyword evidence="2" id="KW-0813">Transport</keyword>
<dbReference type="InterPro" id="IPR036259">
    <property type="entry name" value="MFS_trans_sf"/>
</dbReference>
<dbReference type="InterPro" id="IPR011701">
    <property type="entry name" value="MFS"/>
</dbReference>
<comment type="subcellular location">
    <subcellularLocation>
        <location evidence="1">Membrane</location>
        <topology evidence="1">Multi-pass membrane protein</topology>
    </subcellularLocation>
</comment>
<feature type="transmembrane region" description="Helical" evidence="7">
    <location>
        <begin position="216"/>
        <end position="237"/>
    </location>
</feature>
<dbReference type="OMA" id="FGWCVDR"/>
<dbReference type="OrthoDB" id="440553at2759"/>
<feature type="transmembrane region" description="Helical" evidence="7">
    <location>
        <begin position="7"/>
        <end position="27"/>
    </location>
</feature>
<evidence type="ECO:0000259" key="8">
    <source>
        <dbReference type="PROSITE" id="PS50850"/>
    </source>
</evidence>
<dbReference type="PROSITE" id="PS50850">
    <property type="entry name" value="MFS"/>
    <property type="match status" value="1"/>
</dbReference>
<gene>
    <name evidence="9" type="ORF">Vbra_4088</name>
</gene>
<feature type="domain" description="Major facilitator superfamily (MFS) profile" evidence="8">
    <location>
        <begin position="1"/>
        <end position="413"/>
    </location>
</feature>
<sequence length="530" mass="57157">MKDIHYGLVIVVWFGCFTDMMYQTVIVTVSPRTLSLPPVLHSLIFIARPIIAIGFAPIGGIIIDRVGWKKMLVVPFALLAMGGLCYLIKDSLASYIVARVLQGFASSILYPAGFGALARTHDKSNRATAVGIALTGDVGAIVGPAAGGFLYDAAGSKCVWGVMLVLACGSLAAVVFIAATGRFPTEEGSNAQQLAHDLPDLVVPLTEEDKPKRQGYAVFANVHFITAMLCVTLPWAAASALQALLPLYWRDAYGLSASATGALFMPQFITKITCGPTTGFLIDRFQLRPMMFCLVASAWCALCTIVMGFSLASSSLSTFQVTVLTLFGVGLGSAETSAFAFASSWLHEEGIEDHGKAFALEEQTFNGGLMLGPLVASPLVQLLHNDYALSFELMGVLLIPIAFMCLYSIRTYKPPKQPAPHEHLPPQWVQLDHHQQQQPQEPSKPIQRTLSHPIDMEARGDDSTESPALRLTRRMTMPIRLTAPLSVEVHRAARLAAIASCSPAARLQVQMMEDESHLVDQHGVTYASGG</sequence>
<feature type="compositionally biased region" description="Low complexity" evidence="6">
    <location>
        <begin position="431"/>
        <end position="447"/>
    </location>
</feature>
<dbReference type="SUPFAM" id="SSF103473">
    <property type="entry name" value="MFS general substrate transporter"/>
    <property type="match status" value="1"/>
</dbReference>
<feature type="transmembrane region" description="Helical" evidence="7">
    <location>
        <begin position="387"/>
        <end position="409"/>
    </location>
</feature>
<dbReference type="PhylomeDB" id="A0A0G4ERP9"/>
<feature type="region of interest" description="Disordered" evidence="6">
    <location>
        <begin position="431"/>
        <end position="465"/>
    </location>
</feature>
<protein>
    <recommendedName>
        <fullName evidence="8">Major facilitator superfamily (MFS) profile domain-containing protein</fullName>
    </recommendedName>
</protein>
<dbReference type="CDD" id="cd17325">
    <property type="entry name" value="MFS_MdtG_SLC18_like"/>
    <property type="match status" value="1"/>
</dbReference>
<dbReference type="InterPro" id="IPR050930">
    <property type="entry name" value="MFS_Vesicular_Transporter"/>
</dbReference>
<dbReference type="GO" id="GO:0022857">
    <property type="term" value="F:transmembrane transporter activity"/>
    <property type="evidence" value="ECO:0007669"/>
    <property type="project" value="InterPro"/>
</dbReference>
<keyword evidence="4 7" id="KW-1133">Transmembrane helix</keyword>
<evidence type="ECO:0000256" key="7">
    <source>
        <dbReference type="SAM" id="Phobius"/>
    </source>
</evidence>
<dbReference type="InParanoid" id="A0A0G4ERP9"/>
<keyword evidence="5 7" id="KW-0472">Membrane</keyword>
<dbReference type="Gene3D" id="1.20.1250.20">
    <property type="entry name" value="MFS general substrate transporter like domains"/>
    <property type="match status" value="2"/>
</dbReference>
<organism evidence="9 10">
    <name type="scientific">Vitrella brassicaformis (strain CCMP3155)</name>
    <dbReference type="NCBI Taxonomy" id="1169540"/>
    <lineage>
        <taxon>Eukaryota</taxon>
        <taxon>Sar</taxon>
        <taxon>Alveolata</taxon>
        <taxon>Colpodellida</taxon>
        <taxon>Vitrellaceae</taxon>
        <taxon>Vitrella</taxon>
    </lineage>
</organism>
<evidence type="ECO:0000313" key="10">
    <source>
        <dbReference type="Proteomes" id="UP000041254"/>
    </source>
</evidence>
<evidence type="ECO:0000256" key="6">
    <source>
        <dbReference type="SAM" id="MobiDB-lite"/>
    </source>
</evidence>
<feature type="transmembrane region" description="Helical" evidence="7">
    <location>
        <begin position="39"/>
        <end position="59"/>
    </location>
</feature>
<dbReference type="GO" id="GO:0016020">
    <property type="term" value="C:membrane"/>
    <property type="evidence" value="ECO:0007669"/>
    <property type="project" value="UniProtKB-SubCell"/>
</dbReference>
<dbReference type="EMBL" id="CDMY01000293">
    <property type="protein sequence ID" value="CEL99968.1"/>
    <property type="molecule type" value="Genomic_DNA"/>
</dbReference>
<evidence type="ECO:0000256" key="2">
    <source>
        <dbReference type="ARBA" id="ARBA00022448"/>
    </source>
</evidence>
<dbReference type="STRING" id="1169540.A0A0G4ERP9"/>
<feature type="transmembrane region" description="Helical" evidence="7">
    <location>
        <begin position="290"/>
        <end position="312"/>
    </location>
</feature>
<name>A0A0G4ERP9_VITBC</name>
<dbReference type="InterPro" id="IPR020846">
    <property type="entry name" value="MFS_dom"/>
</dbReference>
<reference evidence="9 10" key="1">
    <citation type="submission" date="2014-11" db="EMBL/GenBank/DDBJ databases">
        <authorList>
            <person name="Zhu J."/>
            <person name="Qi W."/>
            <person name="Song R."/>
        </authorList>
    </citation>
    <scope>NUCLEOTIDE SEQUENCE [LARGE SCALE GENOMIC DNA]</scope>
</reference>
<feature type="transmembrane region" description="Helical" evidence="7">
    <location>
        <begin position="129"/>
        <end position="147"/>
    </location>
</feature>
<feature type="transmembrane region" description="Helical" evidence="7">
    <location>
        <begin position="71"/>
        <end position="89"/>
    </location>
</feature>
<feature type="transmembrane region" description="Helical" evidence="7">
    <location>
        <begin position="159"/>
        <end position="179"/>
    </location>
</feature>
<accession>A0A0G4ERP9</accession>
<dbReference type="PANTHER" id="PTHR23506:SF23">
    <property type="entry name" value="GH10249P"/>
    <property type="match status" value="1"/>
</dbReference>
<dbReference type="PANTHER" id="PTHR23506">
    <property type="entry name" value="GH10249P"/>
    <property type="match status" value="1"/>
</dbReference>
<dbReference type="PROSITE" id="PS51257">
    <property type="entry name" value="PROKAR_LIPOPROTEIN"/>
    <property type="match status" value="1"/>
</dbReference>
<evidence type="ECO:0000256" key="3">
    <source>
        <dbReference type="ARBA" id="ARBA00022692"/>
    </source>
</evidence>
<keyword evidence="3 7" id="KW-0812">Transmembrane</keyword>
<evidence type="ECO:0000256" key="4">
    <source>
        <dbReference type="ARBA" id="ARBA00022989"/>
    </source>
</evidence>
<dbReference type="AlphaFoldDB" id="A0A0G4ERP9"/>
<evidence type="ECO:0000313" key="9">
    <source>
        <dbReference type="EMBL" id="CEL99968.1"/>
    </source>
</evidence>
<dbReference type="VEuPathDB" id="CryptoDB:Vbra_4088"/>
<evidence type="ECO:0000256" key="5">
    <source>
        <dbReference type="ARBA" id="ARBA00023136"/>
    </source>
</evidence>
<proteinExistence type="predicted"/>
<feature type="transmembrane region" description="Helical" evidence="7">
    <location>
        <begin position="252"/>
        <end position="269"/>
    </location>
</feature>